<feature type="transmembrane region" description="Helical" evidence="7">
    <location>
        <begin position="217"/>
        <end position="240"/>
    </location>
</feature>
<evidence type="ECO:0000256" key="3">
    <source>
        <dbReference type="ARBA" id="ARBA00022475"/>
    </source>
</evidence>
<evidence type="ECO:0000313" key="9">
    <source>
        <dbReference type="EMBL" id="SNB69631.1"/>
    </source>
</evidence>
<keyword evidence="4 7" id="KW-0812">Transmembrane</keyword>
<dbReference type="CDD" id="cd06261">
    <property type="entry name" value="TM_PBP2"/>
    <property type="match status" value="1"/>
</dbReference>
<comment type="similarity">
    <text evidence="7">Belongs to the binding-protein-dependent transport system permease family.</text>
</comment>
<dbReference type="InterPro" id="IPR000515">
    <property type="entry name" value="MetI-like"/>
</dbReference>
<evidence type="ECO:0000259" key="8">
    <source>
        <dbReference type="PROSITE" id="PS50928"/>
    </source>
</evidence>
<evidence type="ECO:0000256" key="2">
    <source>
        <dbReference type="ARBA" id="ARBA00022448"/>
    </source>
</evidence>
<dbReference type="PROSITE" id="PS50928">
    <property type="entry name" value="ABC_TM1"/>
    <property type="match status" value="1"/>
</dbReference>
<gene>
    <name evidence="9" type="ORF">SAMN06265338_103260</name>
</gene>
<comment type="subcellular location">
    <subcellularLocation>
        <location evidence="1 7">Cell membrane</location>
        <topology evidence="1 7">Multi-pass membrane protein</topology>
    </subcellularLocation>
</comment>
<dbReference type="InterPro" id="IPR005769">
    <property type="entry name" value="PhnE/PtxC"/>
</dbReference>
<keyword evidence="5 7" id="KW-1133">Transmembrane helix</keyword>
<dbReference type="Pfam" id="PF00528">
    <property type="entry name" value="BPD_transp_1"/>
    <property type="match status" value="1"/>
</dbReference>
<evidence type="ECO:0000256" key="7">
    <source>
        <dbReference type="RuleBase" id="RU363032"/>
    </source>
</evidence>
<evidence type="ECO:0000256" key="4">
    <source>
        <dbReference type="ARBA" id="ARBA00022692"/>
    </source>
</evidence>
<feature type="transmembrane region" description="Helical" evidence="7">
    <location>
        <begin position="246"/>
        <end position="266"/>
    </location>
</feature>
<organism evidence="9 10">
    <name type="scientific">Rhodoblastus acidophilus</name>
    <name type="common">Rhodopseudomonas acidophila</name>
    <dbReference type="NCBI Taxonomy" id="1074"/>
    <lineage>
        <taxon>Bacteria</taxon>
        <taxon>Pseudomonadati</taxon>
        <taxon>Pseudomonadota</taxon>
        <taxon>Alphaproteobacteria</taxon>
        <taxon>Hyphomicrobiales</taxon>
        <taxon>Rhodoblastaceae</taxon>
        <taxon>Rhodoblastus</taxon>
    </lineage>
</organism>
<dbReference type="Proteomes" id="UP000198418">
    <property type="component" value="Unassembled WGS sequence"/>
</dbReference>
<feature type="transmembrane region" description="Helical" evidence="7">
    <location>
        <begin position="80"/>
        <end position="106"/>
    </location>
</feature>
<dbReference type="GO" id="GO:0015416">
    <property type="term" value="F:ABC-type phosphonate transporter activity"/>
    <property type="evidence" value="ECO:0007669"/>
    <property type="project" value="InterPro"/>
</dbReference>
<evidence type="ECO:0000256" key="1">
    <source>
        <dbReference type="ARBA" id="ARBA00004651"/>
    </source>
</evidence>
<sequence length="278" mass="29384">MILGAAQPSPYDALAGDWRRLQRRRLTAGALAAAAAFAAFAYAGALEFSRYADALRTLAQLAQDSTPPDFSRWREWGRPLLETLATGIAGTALGAALALPLSALAARNAGAPVWLNEIVRFALGAVRSLPGLIWGVIFVAAVGFGPLPGVLALGAHSTGMLGKLFFEALEHVEPGPGAALRAQGASKLAVFRYAQLPQALPRLADALIYRLEHNLRAATTLGLVGAGGFGLEIVTAFHLFEYREASALILVLLALVTSVNFFGAALRRSLLHARPERK</sequence>
<protein>
    <submittedName>
        <fullName evidence="9">Phosphonate transport system permease protein</fullName>
    </submittedName>
</protein>
<dbReference type="Gene3D" id="1.10.3720.10">
    <property type="entry name" value="MetI-like"/>
    <property type="match status" value="1"/>
</dbReference>
<dbReference type="GO" id="GO:0005886">
    <property type="term" value="C:plasma membrane"/>
    <property type="evidence" value="ECO:0007669"/>
    <property type="project" value="UniProtKB-SubCell"/>
</dbReference>
<feature type="domain" description="ABC transmembrane type-1" evidence="8">
    <location>
        <begin position="80"/>
        <end position="263"/>
    </location>
</feature>
<dbReference type="PANTHER" id="PTHR30043">
    <property type="entry name" value="PHOSPHONATES TRANSPORT SYSTEM PERMEASE PROTEIN"/>
    <property type="match status" value="1"/>
</dbReference>
<dbReference type="EMBL" id="FYDG01000003">
    <property type="protein sequence ID" value="SNB69631.1"/>
    <property type="molecule type" value="Genomic_DNA"/>
</dbReference>
<dbReference type="InterPro" id="IPR035906">
    <property type="entry name" value="MetI-like_sf"/>
</dbReference>
<dbReference type="AlphaFoldDB" id="A0A212RBL5"/>
<keyword evidence="6 7" id="KW-0472">Membrane</keyword>
<keyword evidence="3" id="KW-1003">Cell membrane</keyword>
<evidence type="ECO:0000313" key="10">
    <source>
        <dbReference type="Proteomes" id="UP000198418"/>
    </source>
</evidence>
<dbReference type="PANTHER" id="PTHR30043:SF1">
    <property type="entry name" value="ABC TRANSPORT SYSTEM PERMEASE PROTEIN P69"/>
    <property type="match status" value="1"/>
</dbReference>
<name>A0A212RBL5_RHOAC</name>
<dbReference type="SUPFAM" id="SSF161098">
    <property type="entry name" value="MetI-like"/>
    <property type="match status" value="1"/>
</dbReference>
<proteinExistence type="inferred from homology"/>
<evidence type="ECO:0000256" key="6">
    <source>
        <dbReference type="ARBA" id="ARBA00023136"/>
    </source>
</evidence>
<feature type="transmembrane region" description="Helical" evidence="7">
    <location>
        <begin position="26"/>
        <end position="46"/>
    </location>
</feature>
<keyword evidence="2 7" id="KW-0813">Transport</keyword>
<accession>A0A212RBL5</accession>
<keyword evidence="10" id="KW-1185">Reference proteome</keyword>
<feature type="transmembrane region" description="Helical" evidence="7">
    <location>
        <begin position="132"/>
        <end position="155"/>
    </location>
</feature>
<dbReference type="OrthoDB" id="7820570at2"/>
<evidence type="ECO:0000256" key="5">
    <source>
        <dbReference type="ARBA" id="ARBA00022989"/>
    </source>
</evidence>
<dbReference type="NCBIfam" id="TIGR01097">
    <property type="entry name" value="PhnE"/>
    <property type="match status" value="1"/>
</dbReference>
<dbReference type="RefSeq" id="WP_088520474.1">
    <property type="nucleotide sequence ID" value="NZ_FYDG01000003.1"/>
</dbReference>
<reference evidence="10" key="1">
    <citation type="submission" date="2017-06" db="EMBL/GenBank/DDBJ databases">
        <authorList>
            <person name="Varghese N."/>
            <person name="Submissions S."/>
        </authorList>
    </citation>
    <scope>NUCLEOTIDE SEQUENCE [LARGE SCALE GENOMIC DNA]</scope>
    <source>
        <strain evidence="10">DSM 137</strain>
    </source>
</reference>